<dbReference type="AlphaFoldDB" id="A0A3E2GUN5"/>
<proteinExistence type="predicted"/>
<organism evidence="2 3">
    <name type="scientific">Scytalidium lignicola</name>
    <name type="common">Hyphomycete</name>
    <dbReference type="NCBI Taxonomy" id="5539"/>
    <lineage>
        <taxon>Eukaryota</taxon>
        <taxon>Fungi</taxon>
        <taxon>Dikarya</taxon>
        <taxon>Ascomycota</taxon>
        <taxon>Pezizomycotina</taxon>
        <taxon>Leotiomycetes</taxon>
        <taxon>Leotiomycetes incertae sedis</taxon>
        <taxon>Scytalidium</taxon>
    </lineage>
</organism>
<reference evidence="2 3" key="1">
    <citation type="submission" date="2018-05" db="EMBL/GenBank/DDBJ databases">
        <title>Draft genome sequence of Scytalidium lignicola DSM 105466, a ubiquitous saprotrophic fungus.</title>
        <authorList>
            <person name="Buettner E."/>
            <person name="Gebauer A.M."/>
            <person name="Hofrichter M."/>
            <person name="Liers C."/>
            <person name="Kellner H."/>
        </authorList>
    </citation>
    <scope>NUCLEOTIDE SEQUENCE [LARGE SCALE GENOMIC DNA]</scope>
    <source>
        <strain evidence="2 3">DSM 105466</strain>
    </source>
</reference>
<dbReference type="OMA" id="PYASACS"/>
<dbReference type="PROSITE" id="PS51257">
    <property type="entry name" value="PROKAR_LIPOPROTEIN"/>
    <property type="match status" value="1"/>
</dbReference>
<dbReference type="OrthoDB" id="5596743at2759"/>
<gene>
    <name evidence="2" type="ORF">B7463_g11865</name>
</gene>
<feature type="signal peptide" evidence="1">
    <location>
        <begin position="1"/>
        <end position="17"/>
    </location>
</feature>
<protein>
    <submittedName>
        <fullName evidence="2">Uncharacterized protein</fullName>
    </submittedName>
</protein>
<evidence type="ECO:0000256" key="1">
    <source>
        <dbReference type="SAM" id="SignalP"/>
    </source>
</evidence>
<dbReference type="EMBL" id="NCSJ02000442">
    <property type="protein sequence ID" value="RFU24473.1"/>
    <property type="molecule type" value="Genomic_DNA"/>
</dbReference>
<feature type="non-terminal residue" evidence="2">
    <location>
        <position position="1"/>
    </location>
</feature>
<dbReference type="Proteomes" id="UP000258309">
    <property type="component" value="Unassembled WGS sequence"/>
</dbReference>
<comment type="caution">
    <text evidence="2">The sequence shown here is derived from an EMBL/GenBank/DDBJ whole genome shotgun (WGS) entry which is preliminary data.</text>
</comment>
<dbReference type="STRING" id="5539.A0A3E2GUN5"/>
<accession>A0A3E2GUN5</accession>
<keyword evidence="1" id="KW-0732">Signal</keyword>
<feature type="non-terminal residue" evidence="2">
    <location>
        <position position="251"/>
    </location>
</feature>
<feature type="chain" id="PRO_5017690109" evidence="1">
    <location>
        <begin position="18"/>
        <end position="251"/>
    </location>
</feature>
<name>A0A3E2GUN5_SCYLI</name>
<evidence type="ECO:0000313" key="3">
    <source>
        <dbReference type="Proteomes" id="UP000258309"/>
    </source>
</evidence>
<sequence length="251" mass="26274">MKAALLSSAYFFSTALGVVITACNGDNCTRAVTGTRDLKTLRSPAVKLIALASCLPPTTTVSTVTIYTSAPPAKRDVEARMVAGHDITVIPTNVPAYASPCSGIARYSSACSCWGITATVNTAPTLTVSATATLYVYGTCNSPKNCDTYCPNGIYTCDNPEGNNGCSCGTDANSSYQCFKHGSCSECSSDSCTNDSVCVADTCCPYATCVRRADVCPNGASKRSLFSVEERNKVARRASYTTDSCPEGFDS</sequence>
<evidence type="ECO:0000313" key="2">
    <source>
        <dbReference type="EMBL" id="RFU24473.1"/>
    </source>
</evidence>
<keyword evidence="3" id="KW-1185">Reference proteome</keyword>